<dbReference type="InterPro" id="IPR002579">
    <property type="entry name" value="Met_Sox_Rdtase_MsrB_dom"/>
</dbReference>
<dbReference type="Gene3D" id="2.170.150.20">
    <property type="entry name" value="Peptide methionine sulfoxide reductase"/>
    <property type="match status" value="1"/>
</dbReference>
<evidence type="ECO:0000256" key="14">
    <source>
        <dbReference type="ARBA" id="ARBA00023242"/>
    </source>
</evidence>
<dbReference type="GO" id="GO:0030091">
    <property type="term" value="P:protein repair"/>
    <property type="evidence" value="ECO:0007669"/>
    <property type="project" value="TreeGrafter"/>
</dbReference>
<dbReference type="Proteomes" id="UP001208570">
    <property type="component" value="Unassembled WGS sequence"/>
</dbReference>
<keyword evidence="13" id="KW-0206">Cytoskeleton</keyword>
<keyword evidence="8" id="KW-0479">Metal-binding</keyword>
<evidence type="ECO:0000256" key="3">
    <source>
        <dbReference type="ARBA" id="ARBA00004245"/>
    </source>
</evidence>
<comment type="similarity">
    <text evidence="4">Belongs to the MsrB Met sulfoxide reductase family.</text>
</comment>
<evidence type="ECO:0000313" key="19">
    <source>
        <dbReference type="Proteomes" id="UP001208570"/>
    </source>
</evidence>
<dbReference type="GO" id="GO:0033743">
    <property type="term" value="F:peptide-methionine (R)-S-oxide reductase activity"/>
    <property type="evidence" value="ECO:0007669"/>
    <property type="project" value="UniProtKB-EC"/>
</dbReference>
<dbReference type="InterPro" id="IPR011057">
    <property type="entry name" value="Mss4-like_sf"/>
</dbReference>
<organism evidence="18 19">
    <name type="scientific">Paralvinella palmiformis</name>
    <dbReference type="NCBI Taxonomy" id="53620"/>
    <lineage>
        <taxon>Eukaryota</taxon>
        <taxon>Metazoa</taxon>
        <taxon>Spiralia</taxon>
        <taxon>Lophotrochozoa</taxon>
        <taxon>Annelida</taxon>
        <taxon>Polychaeta</taxon>
        <taxon>Sedentaria</taxon>
        <taxon>Canalipalpata</taxon>
        <taxon>Terebellida</taxon>
        <taxon>Terebelliformia</taxon>
        <taxon>Alvinellidae</taxon>
        <taxon>Paralvinella</taxon>
    </lineage>
</organism>
<dbReference type="PANTHER" id="PTHR46755:SF5">
    <property type="entry name" value="METHIONINE-R-SULFOXIDE REDUCTASE B1"/>
    <property type="match status" value="1"/>
</dbReference>
<keyword evidence="19" id="KW-1185">Reference proteome</keyword>
<gene>
    <name evidence="18" type="ORF">LSH36_454g05048</name>
</gene>
<evidence type="ECO:0000256" key="15">
    <source>
        <dbReference type="ARBA" id="ARBA00046083"/>
    </source>
</evidence>
<keyword evidence="12" id="KW-0560">Oxidoreductase</keyword>
<keyword evidence="7" id="KW-0399">Innate immunity</keyword>
<dbReference type="EC" id="1.8.4.12" evidence="5"/>
<dbReference type="GO" id="GO:0045087">
    <property type="term" value="P:innate immune response"/>
    <property type="evidence" value="ECO:0007669"/>
    <property type="project" value="UniProtKB-KW"/>
</dbReference>
<keyword evidence="14" id="KW-0539">Nucleus</keyword>
<dbReference type="Pfam" id="PF01641">
    <property type="entry name" value="SelR"/>
    <property type="match status" value="1"/>
</dbReference>
<name>A0AAD9JBH3_9ANNE</name>
<dbReference type="SUPFAM" id="SSF51316">
    <property type="entry name" value="Mss4-like"/>
    <property type="match status" value="1"/>
</dbReference>
<dbReference type="EMBL" id="JAODUP010000454">
    <property type="protein sequence ID" value="KAK2149400.1"/>
    <property type="molecule type" value="Genomic_DNA"/>
</dbReference>
<reference evidence="18" key="1">
    <citation type="journal article" date="2023" name="Mol. Biol. Evol.">
        <title>Third-Generation Sequencing Reveals the Adaptive Role of the Epigenome in Three Deep-Sea Polychaetes.</title>
        <authorList>
            <person name="Perez M."/>
            <person name="Aroh O."/>
            <person name="Sun Y."/>
            <person name="Lan Y."/>
            <person name="Juniper S.K."/>
            <person name="Young C.R."/>
            <person name="Angers B."/>
            <person name="Qian P.Y."/>
        </authorList>
    </citation>
    <scope>NUCLEOTIDE SEQUENCE</scope>
    <source>
        <strain evidence="18">P08H-3</strain>
    </source>
</reference>
<comment type="caution">
    <text evidence="18">The sequence shown here is derived from an EMBL/GenBank/DDBJ whole genome shotgun (WGS) entry which is preliminary data.</text>
</comment>
<dbReference type="PANTHER" id="PTHR46755">
    <property type="entry name" value="METHIONINE-R-SULFOXIDE REDUCTASE B1"/>
    <property type="match status" value="1"/>
</dbReference>
<dbReference type="GO" id="GO:0005856">
    <property type="term" value="C:cytoskeleton"/>
    <property type="evidence" value="ECO:0007669"/>
    <property type="project" value="UniProtKB-SubCell"/>
</dbReference>
<comment type="subcellular location">
    <subcellularLocation>
        <location evidence="3">Cytoplasm</location>
        <location evidence="3">Cytoskeleton</location>
    </subcellularLocation>
    <subcellularLocation>
        <location evidence="2">Nucleus</location>
    </subcellularLocation>
</comment>
<evidence type="ECO:0000256" key="4">
    <source>
        <dbReference type="ARBA" id="ARBA00007174"/>
    </source>
</evidence>
<evidence type="ECO:0000256" key="11">
    <source>
        <dbReference type="ARBA" id="ARBA00022933"/>
    </source>
</evidence>
<comment type="cofactor">
    <cofactor evidence="1">
        <name>Zn(2+)</name>
        <dbReference type="ChEBI" id="CHEBI:29105"/>
    </cofactor>
</comment>
<sequence>MLSDALLYAGAILGLKSHSFHPVGIYVCSVCGNELFASTKKYEHSSPWPAFTRPIREDSIVKQPESPKALKVRCGKCNNGLGHEFLGDGPKEGMSRF</sequence>
<evidence type="ECO:0000256" key="5">
    <source>
        <dbReference type="ARBA" id="ARBA00012499"/>
    </source>
</evidence>
<evidence type="ECO:0000256" key="12">
    <source>
        <dbReference type="ARBA" id="ARBA00023002"/>
    </source>
</evidence>
<feature type="domain" description="MsrB" evidence="17">
    <location>
        <begin position="1"/>
        <end position="97"/>
    </location>
</feature>
<accession>A0AAD9JBH3</accession>
<keyword evidence="10" id="KW-0391">Immunity</keyword>
<comment type="catalytic activity">
    <reaction evidence="16">
        <text>L-methionyl-[protein] + [thioredoxin]-disulfide + H2O = L-methionyl-(R)-S-oxide-[protein] + [thioredoxin]-dithiol</text>
        <dbReference type="Rhea" id="RHEA:24164"/>
        <dbReference type="Rhea" id="RHEA-COMP:10698"/>
        <dbReference type="Rhea" id="RHEA-COMP:10700"/>
        <dbReference type="Rhea" id="RHEA-COMP:12313"/>
        <dbReference type="Rhea" id="RHEA-COMP:12314"/>
        <dbReference type="ChEBI" id="CHEBI:15377"/>
        <dbReference type="ChEBI" id="CHEBI:16044"/>
        <dbReference type="ChEBI" id="CHEBI:29950"/>
        <dbReference type="ChEBI" id="CHEBI:45764"/>
        <dbReference type="ChEBI" id="CHEBI:50058"/>
        <dbReference type="EC" id="1.8.4.12"/>
    </reaction>
</comment>
<dbReference type="AlphaFoldDB" id="A0AAD9JBH3"/>
<dbReference type="GO" id="GO:0046872">
    <property type="term" value="F:metal ion binding"/>
    <property type="evidence" value="ECO:0007669"/>
    <property type="project" value="UniProtKB-KW"/>
</dbReference>
<evidence type="ECO:0000256" key="8">
    <source>
        <dbReference type="ARBA" id="ARBA00022723"/>
    </source>
</evidence>
<evidence type="ECO:0000256" key="2">
    <source>
        <dbReference type="ARBA" id="ARBA00004123"/>
    </source>
</evidence>
<proteinExistence type="inferred from homology"/>
<evidence type="ECO:0000256" key="7">
    <source>
        <dbReference type="ARBA" id="ARBA00022588"/>
    </source>
</evidence>
<evidence type="ECO:0000256" key="13">
    <source>
        <dbReference type="ARBA" id="ARBA00023212"/>
    </source>
</evidence>
<evidence type="ECO:0000256" key="1">
    <source>
        <dbReference type="ARBA" id="ARBA00001947"/>
    </source>
</evidence>
<evidence type="ECO:0000313" key="18">
    <source>
        <dbReference type="EMBL" id="KAK2149400.1"/>
    </source>
</evidence>
<evidence type="ECO:0000256" key="6">
    <source>
        <dbReference type="ARBA" id="ARBA00022490"/>
    </source>
</evidence>
<comment type="function">
    <text evidence="15">Methionine-sulfoxide reductase that specifically reduces methionine (R)-sulfoxide back to methionine. While in many cases, methionine oxidation is the result of random oxidation following oxidative stress, methionine oxidation is also a post-translational modification that takes place on specific residue. Acts as a regulator of actin assembly by reducing methionine (R)-sulfoxide mediated by MICALs (MICAL1, MICAL2 or MICAL3) on actin, thereby promoting filament repolymerization. Plays a role in innate immunity by reducing oxidized actin, leading to actin repolymerization in macrophages.</text>
</comment>
<protein>
    <recommendedName>
        <fullName evidence="5">peptide-methionine (R)-S-oxide reductase</fullName>
        <ecNumber evidence="5">1.8.4.12</ecNumber>
    </recommendedName>
</protein>
<keyword evidence="11" id="KW-0712">Selenocysteine</keyword>
<evidence type="ECO:0000256" key="16">
    <source>
        <dbReference type="ARBA" id="ARBA00048488"/>
    </source>
</evidence>
<keyword evidence="9" id="KW-0862">Zinc</keyword>
<evidence type="ECO:0000256" key="10">
    <source>
        <dbReference type="ARBA" id="ARBA00022859"/>
    </source>
</evidence>
<dbReference type="InterPro" id="IPR052150">
    <property type="entry name" value="MsrB_Met_sulfoxide_reductase"/>
</dbReference>
<evidence type="ECO:0000256" key="9">
    <source>
        <dbReference type="ARBA" id="ARBA00022833"/>
    </source>
</evidence>
<keyword evidence="6" id="KW-0963">Cytoplasm</keyword>
<evidence type="ECO:0000259" key="17">
    <source>
        <dbReference type="PROSITE" id="PS51790"/>
    </source>
</evidence>
<dbReference type="GO" id="GO:0005634">
    <property type="term" value="C:nucleus"/>
    <property type="evidence" value="ECO:0007669"/>
    <property type="project" value="UniProtKB-SubCell"/>
</dbReference>
<dbReference type="PROSITE" id="PS51790">
    <property type="entry name" value="MSRB"/>
    <property type="match status" value="1"/>
</dbReference>